<feature type="compositionally biased region" description="Low complexity" evidence="1">
    <location>
        <begin position="145"/>
        <end position="161"/>
    </location>
</feature>
<dbReference type="EMBL" id="JBBHLL010000527">
    <property type="protein sequence ID" value="KAK7800952.1"/>
    <property type="molecule type" value="Genomic_DNA"/>
</dbReference>
<evidence type="ECO:0000256" key="1">
    <source>
        <dbReference type="SAM" id="MobiDB-lite"/>
    </source>
</evidence>
<feature type="compositionally biased region" description="Polar residues" evidence="1">
    <location>
        <begin position="28"/>
        <end position="46"/>
    </location>
</feature>
<dbReference type="PANTHER" id="PTHR22674">
    <property type="entry name" value="NTPASE, KAP FAMILY P-LOOP DOMAIN-CONTAINING 1"/>
    <property type="match status" value="1"/>
</dbReference>
<name>A0AAW0HIC0_MYOGA</name>
<reference evidence="2 3" key="1">
    <citation type="journal article" date="2023" name="bioRxiv">
        <title>Conserved and derived expression patterns and positive selection on dental genes reveal complex evolutionary context of ever-growing rodent molars.</title>
        <authorList>
            <person name="Calamari Z.T."/>
            <person name="Song A."/>
            <person name="Cohen E."/>
            <person name="Akter M."/>
            <person name="Roy R.D."/>
            <person name="Hallikas O."/>
            <person name="Christensen M.M."/>
            <person name="Li P."/>
            <person name="Marangoni P."/>
            <person name="Jernvall J."/>
            <person name="Klein O.D."/>
        </authorList>
    </citation>
    <scope>NUCLEOTIDE SEQUENCE [LARGE SCALE GENOMIC DNA]</scope>
    <source>
        <strain evidence="2">V071</strain>
    </source>
</reference>
<gene>
    <name evidence="2" type="ORF">U0070_004634</name>
</gene>
<keyword evidence="3" id="KW-1185">Reference proteome</keyword>
<dbReference type="Proteomes" id="UP001488838">
    <property type="component" value="Unassembled WGS sequence"/>
</dbReference>
<dbReference type="InterPro" id="IPR052754">
    <property type="entry name" value="NTPase_KAP_P-loop"/>
</dbReference>
<dbReference type="PANTHER" id="PTHR22674:SF4">
    <property type="entry name" value="NTPASE KAP FAMILY P-LOOP DOMAIN-CONTAINING PROTEIN 1"/>
    <property type="match status" value="1"/>
</dbReference>
<evidence type="ECO:0000313" key="3">
    <source>
        <dbReference type="Proteomes" id="UP001488838"/>
    </source>
</evidence>
<comment type="caution">
    <text evidence="2">The sequence shown here is derived from an EMBL/GenBank/DDBJ whole genome shotgun (WGS) entry which is preliminary data.</text>
</comment>
<protein>
    <submittedName>
        <fullName evidence="2">Uncharacterized protein</fullName>
    </submittedName>
</protein>
<accession>A0AAW0HIC0</accession>
<evidence type="ECO:0000313" key="2">
    <source>
        <dbReference type="EMBL" id="KAK7800952.1"/>
    </source>
</evidence>
<organism evidence="2 3">
    <name type="scientific">Myodes glareolus</name>
    <name type="common">Bank vole</name>
    <name type="synonym">Clethrionomys glareolus</name>
    <dbReference type="NCBI Taxonomy" id="447135"/>
    <lineage>
        <taxon>Eukaryota</taxon>
        <taxon>Metazoa</taxon>
        <taxon>Chordata</taxon>
        <taxon>Craniata</taxon>
        <taxon>Vertebrata</taxon>
        <taxon>Euteleostomi</taxon>
        <taxon>Mammalia</taxon>
        <taxon>Eutheria</taxon>
        <taxon>Euarchontoglires</taxon>
        <taxon>Glires</taxon>
        <taxon>Rodentia</taxon>
        <taxon>Myomorpha</taxon>
        <taxon>Muroidea</taxon>
        <taxon>Cricetidae</taxon>
        <taxon>Arvicolinae</taxon>
        <taxon>Myodes</taxon>
    </lineage>
</organism>
<proteinExistence type="predicted"/>
<feature type="non-terminal residue" evidence="2">
    <location>
        <position position="1"/>
    </location>
</feature>
<dbReference type="AlphaFoldDB" id="A0AAW0HIC0"/>
<sequence>LVDRTGTPRFPSSDGPGDIPQRRETLQWEESSLASTAGGSMATQAPTDAEKECHSMEGPFPSIILVRPSTGQNPGSFYARHPEPSLVNGSTGAGPKRQPQVVWTHPFDNPKKQRAADQAPAQRAGTHAGEPAERAPLGSSQACVRPQQGAGARGATTRTGPLTSRPAMQKNCNVHFTKSGRMPSEQYFLDPDSGHQKGCCRQWYQDPVATHAHRPCQLPPKAHWQQAYRSHRDILTEDDVYCSCLAKTLCHVPVPVTVGFYAPFGCRLHMMLDKIMSECLRG</sequence>
<feature type="region of interest" description="Disordered" evidence="1">
    <location>
        <begin position="1"/>
        <end position="167"/>
    </location>
</feature>